<accession>A0A4S3KRI2</accession>
<dbReference type="Proteomes" id="UP000307749">
    <property type="component" value="Unassembled WGS sequence"/>
</dbReference>
<keyword evidence="2" id="KW-1185">Reference proteome</keyword>
<gene>
    <name evidence="1" type="ORF">B1806_02635</name>
</gene>
<evidence type="ECO:0000313" key="1">
    <source>
        <dbReference type="EMBL" id="THD11649.1"/>
    </source>
</evidence>
<organism evidence="1 2">
    <name type="scientific">Metallibacterium scheffleri</name>
    <dbReference type="NCBI Taxonomy" id="993689"/>
    <lineage>
        <taxon>Bacteria</taxon>
        <taxon>Pseudomonadati</taxon>
        <taxon>Pseudomonadota</taxon>
        <taxon>Gammaproteobacteria</taxon>
        <taxon>Lysobacterales</taxon>
        <taxon>Rhodanobacteraceae</taxon>
        <taxon>Metallibacterium</taxon>
    </lineage>
</organism>
<proteinExistence type="predicted"/>
<reference evidence="1 2" key="1">
    <citation type="submission" date="2017-02" db="EMBL/GenBank/DDBJ databases">
        <title>Whole genome sequencing of Metallibacterium scheffleri DSM 24874 (T).</title>
        <authorList>
            <person name="Kumar S."/>
            <person name="Patil P."/>
            <person name="Patil P.B."/>
        </authorList>
    </citation>
    <scope>NUCLEOTIDE SEQUENCE [LARGE SCALE GENOMIC DNA]</scope>
    <source>
        <strain evidence="1 2">DSM 24874</strain>
    </source>
</reference>
<dbReference type="STRING" id="993689.GCA_002077135_00325"/>
<protein>
    <submittedName>
        <fullName evidence="1">Uncharacterized protein</fullName>
    </submittedName>
</protein>
<dbReference type="RefSeq" id="WP_081130358.1">
    <property type="nucleotide sequence ID" value="NZ_LDOS01000005.1"/>
</dbReference>
<dbReference type="EMBL" id="MWQO01000008">
    <property type="protein sequence ID" value="THD11649.1"/>
    <property type="molecule type" value="Genomic_DNA"/>
</dbReference>
<comment type="caution">
    <text evidence="1">The sequence shown here is derived from an EMBL/GenBank/DDBJ whole genome shotgun (WGS) entry which is preliminary data.</text>
</comment>
<sequence>MIIYLNDGYQGDRVAMHAEPIRIDGDMALLRCAEPDKSFLVRWIQTSQLESLVGSMQDRLQRHQPVSGMELAELVEREIADAHA</sequence>
<evidence type="ECO:0000313" key="2">
    <source>
        <dbReference type="Proteomes" id="UP000307749"/>
    </source>
</evidence>
<dbReference type="AlphaFoldDB" id="A0A4S3KRI2"/>
<name>A0A4S3KRI2_9GAMM</name>